<dbReference type="InterPro" id="IPR050564">
    <property type="entry name" value="F420-G6PD/mer"/>
</dbReference>
<dbReference type="InterPro" id="IPR022526">
    <property type="entry name" value="F420_Rv3093c"/>
</dbReference>
<dbReference type="InterPro" id="IPR036661">
    <property type="entry name" value="Luciferase-like_sf"/>
</dbReference>
<dbReference type="InterPro" id="IPR011251">
    <property type="entry name" value="Luciferase-like_dom"/>
</dbReference>
<feature type="domain" description="Luciferase-like" evidence="2">
    <location>
        <begin position="14"/>
        <end position="294"/>
    </location>
</feature>
<organism evidence="3 4">
    <name type="scientific">Streptomyces lunaelactis</name>
    <dbReference type="NCBI Taxonomy" id="1535768"/>
    <lineage>
        <taxon>Bacteria</taxon>
        <taxon>Bacillati</taxon>
        <taxon>Actinomycetota</taxon>
        <taxon>Actinomycetes</taxon>
        <taxon>Kitasatosporales</taxon>
        <taxon>Streptomycetaceae</taxon>
        <taxon>Streptomyces</taxon>
    </lineage>
</organism>
<dbReference type="Proteomes" id="UP000244201">
    <property type="component" value="Chromosome"/>
</dbReference>
<reference evidence="3 4" key="1">
    <citation type="submission" date="2018-01" db="EMBL/GenBank/DDBJ databases">
        <title>Complete genome sequence of Streptomyces lunaelactis MM109T, a Ferroverdin A producer isolated from cave moonmilk deposits.</title>
        <authorList>
            <person name="Naome A."/>
            <person name="Martinet L."/>
            <person name="Maciejewska M."/>
            <person name="Anderssen S."/>
            <person name="Adam D."/>
            <person name="Tenconi E."/>
            <person name="Deflandre B."/>
            <person name="Arguelles-Arias A."/>
            <person name="Calusinska M."/>
            <person name="Copieters W."/>
            <person name="Karim L."/>
            <person name="Hanikenne M."/>
            <person name="Baurain D."/>
            <person name="van Wezel G."/>
            <person name="Smargiasso N."/>
            <person name="de Pauw E."/>
            <person name="Delfosse P."/>
            <person name="Rigali S."/>
        </authorList>
    </citation>
    <scope>NUCLEOTIDE SEQUENCE [LARGE SCALE GENOMIC DNA]</scope>
    <source>
        <strain evidence="3 4">MM109</strain>
    </source>
</reference>
<keyword evidence="1" id="KW-0560">Oxidoreductase</keyword>
<keyword evidence="4" id="KW-1185">Reference proteome</keyword>
<protein>
    <submittedName>
        <fullName evidence="3">LLM class F420-dependent oxidoreductase</fullName>
    </submittedName>
</protein>
<dbReference type="EMBL" id="CP026304">
    <property type="protein sequence ID" value="AVZ73092.1"/>
    <property type="molecule type" value="Genomic_DNA"/>
</dbReference>
<evidence type="ECO:0000313" key="4">
    <source>
        <dbReference type="Proteomes" id="UP000244201"/>
    </source>
</evidence>
<dbReference type="PANTHER" id="PTHR43244">
    <property type="match status" value="1"/>
</dbReference>
<dbReference type="KEGG" id="slk:SLUN_13755"/>
<accession>A0A2R4T1V5</accession>
<dbReference type="PANTHER" id="PTHR43244:SF1">
    <property type="entry name" value="5,10-METHYLENETETRAHYDROMETHANOPTERIN REDUCTASE"/>
    <property type="match status" value="1"/>
</dbReference>
<name>A0A2R4T1V5_9ACTN</name>
<dbReference type="GeneID" id="55656330"/>
<dbReference type="AlphaFoldDB" id="A0A2R4T1V5"/>
<dbReference type="OrthoDB" id="3457164at2"/>
<dbReference type="NCBIfam" id="TIGR03841">
    <property type="entry name" value="F420_Rv3093c"/>
    <property type="match status" value="1"/>
</dbReference>
<proteinExistence type="predicted"/>
<evidence type="ECO:0000256" key="1">
    <source>
        <dbReference type="ARBA" id="ARBA00023002"/>
    </source>
</evidence>
<dbReference type="GO" id="GO:0016705">
    <property type="term" value="F:oxidoreductase activity, acting on paired donors, with incorporation or reduction of molecular oxygen"/>
    <property type="evidence" value="ECO:0007669"/>
    <property type="project" value="InterPro"/>
</dbReference>
<sequence>MNRWGIILPLPGVPLLEHQSLVRRLPDLGYTDVWTAETAGTDAFTPLVLASQWSDGLRLGTAIVPVFTRGPGLLAMTAATVADSAPGRFVLGVGASSPTIVEKWNAIEHREPFGRTRDTLRFLRTAFTGKAVTEDYPTFSVQGFKLDRPPAVPPPVLLAALRPGMLRLAAAEADGAITNWVAPGDVPKIRAVIGTEPELVAPIFVCPTEDAAEARSVGRMLIGTYLNVPAYRKFQDWLGRSEALAAMHRSREAGEHWWRAGQAIPDAVIDELIVHGSPEECRARLASYHAAGLNTPLITLLPVAGGDPVKHVEALAPGRA</sequence>
<gene>
    <name evidence="3" type="ORF">SLUN_13755</name>
</gene>
<dbReference type="Pfam" id="PF00296">
    <property type="entry name" value="Bac_luciferase"/>
    <property type="match status" value="1"/>
</dbReference>
<evidence type="ECO:0000259" key="2">
    <source>
        <dbReference type="Pfam" id="PF00296"/>
    </source>
</evidence>
<dbReference type="Gene3D" id="3.20.20.30">
    <property type="entry name" value="Luciferase-like domain"/>
    <property type="match status" value="1"/>
</dbReference>
<dbReference type="RefSeq" id="WP_108148769.1">
    <property type="nucleotide sequence ID" value="NZ_CP026304.1"/>
</dbReference>
<evidence type="ECO:0000313" key="3">
    <source>
        <dbReference type="EMBL" id="AVZ73092.1"/>
    </source>
</evidence>
<dbReference type="SUPFAM" id="SSF51679">
    <property type="entry name" value="Bacterial luciferase-like"/>
    <property type="match status" value="1"/>
</dbReference>